<dbReference type="EMBL" id="CAJVPU010012500">
    <property type="protein sequence ID" value="CAG8624054.1"/>
    <property type="molecule type" value="Genomic_DNA"/>
</dbReference>
<proteinExistence type="predicted"/>
<reference evidence="1" key="1">
    <citation type="submission" date="2021-06" db="EMBL/GenBank/DDBJ databases">
        <authorList>
            <person name="Kallberg Y."/>
            <person name="Tangrot J."/>
            <person name="Rosling A."/>
        </authorList>
    </citation>
    <scope>NUCLEOTIDE SEQUENCE</scope>
    <source>
        <strain evidence="1">IL203A</strain>
    </source>
</reference>
<feature type="non-terminal residue" evidence="1">
    <location>
        <position position="1"/>
    </location>
</feature>
<name>A0ACA9N246_9GLOM</name>
<organism evidence="1 2">
    <name type="scientific">Dentiscutata heterogama</name>
    <dbReference type="NCBI Taxonomy" id="1316150"/>
    <lineage>
        <taxon>Eukaryota</taxon>
        <taxon>Fungi</taxon>
        <taxon>Fungi incertae sedis</taxon>
        <taxon>Mucoromycota</taxon>
        <taxon>Glomeromycotina</taxon>
        <taxon>Glomeromycetes</taxon>
        <taxon>Diversisporales</taxon>
        <taxon>Gigasporaceae</taxon>
        <taxon>Dentiscutata</taxon>
    </lineage>
</organism>
<accession>A0ACA9N246</accession>
<keyword evidence="2" id="KW-1185">Reference proteome</keyword>
<gene>
    <name evidence="1" type="ORF">DHETER_LOCUS8132</name>
</gene>
<evidence type="ECO:0000313" key="1">
    <source>
        <dbReference type="EMBL" id="CAG8624054.1"/>
    </source>
</evidence>
<comment type="caution">
    <text evidence="1">The sequence shown here is derived from an EMBL/GenBank/DDBJ whole genome shotgun (WGS) entry which is preliminary data.</text>
</comment>
<dbReference type="Proteomes" id="UP000789702">
    <property type="component" value="Unassembled WGS sequence"/>
</dbReference>
<feature type="non-terminal residue" evidence="1">
    <location>
        <position position="731"/>
    </location>
</feature>
<protein>
    <submittedName>
        <fullName evidence="1">4231_t:CDS:1</fullName>
    </submittedName>
</protein>
<evidence type="ECO:0000313" key="2">
    <source>
        <dbReference type="Proteomes" id="UP000789702"/>
    </source>
</evidence>
<sequence>YMTGDYIIKYHNKVYQSEAGNSFTSLPNNSHTKETVPLDIITNELVCPITNDYSEVFKKLPCRHYLSEVGIKGWAEECKSKNKLFSCCICRAEFQDKDVEDAPLSPLHRDMYNQLVSIGYLSRQETITAFLPPEVIIGVQQNSRIKIKVFGLIKKRSLAYKQAEASLKNEDYVLAIYWLNYILETWPDSYSIRCKRAWALQQVGDLYQAISDLNIAAYLKPSKTDAWNLLASVYIRMGVPKLALHHISQALKLDQGNPQFLLMRSTIYKKLCQHENALRDLDLILSSQSLSSSRLKPLIAMFKFKNSRYIQPENKTIIIDTLMKRSQLYYDQNNYTLAKNDLEKLLNWENNHFEGLKLRGRIHAITYQYFSAISDFDHLLELNHKDAALLRLRASSYSLIGKFEQALKDSNLDLELYPTDGYSYYWRGTILYKMGKYESALDYMYAAYIVEGPNADFYELQCFWIYFRLFRYKDALSYVNGIIEYYYKEITDGNRYYIRFISLRGFLYSILEDKEENALNDFRIILEVDSEYLDALTNRGNLYTRLQNFEKARKDLNTAIEIYLKYGGTNYAVFQNRAYLYYKMRDYENALKDLDASDNLCSEMSSMASSKKEFSRISHLYRGIIYHKLGKYENALENLDKSIEILQDKMTMIPLFERAFVYCSISRFEDALMDLKKALIVEPKNVYMSKAMTKGISLYGTMYRFDPCMETKLNWLDLRNPNPQMPLSTLK</sequence>